<organism evidence="2 3">
    <name type="scientific">Neofusicoccum ribis</name>
    <dbReference type="NCBI Taxonomy" id="45134"/>
    <lineage>
        <taxon>Eukaryota</taxon>
        <taxon>Fungi</taxon>
        <taxon>Dikarya</taxon>
        <taxon>Ascomycota</taxon>
        <taxon>Pezizomycotina</taxon>
        <taxon>Dothideomycetes</taxon>
        <taxon>Dothideomycetes incertae sedis</taxon>
        <taxon>Botryosphaeriales</taxon>
        <taxon>Botryosphaeriaceae</taxon>
        <taxon>Neofusicoccum</taxon>
    </lineage>
</organism>
<evidence type="ECO:0000256" key="1">
    <source>
        <dbReference type="SAM" id="MobiDB-lite"/>
    </source>
</evidence>
<reference evidence="2 3" key="1">
    <citation type="submission" date="2024-02" db="EMBL/GenBank/DDBJ databases">
        <title>De novo assembly and annotation of 12 fungi associated with fruit tree decline syndrome in Ontario, Canada.</title>
        <authorList>
            <person name="Sulman M."/>
            <person name="Ellouze W."/>
            <person name="Ilyukhin E."/>
        </authorList>
    </citation>
    <scope>NUCLEOTIDE SEQUENCE [LARGE SCALE GENOMIC DNA]</scope>
    <source>
        <strain evidence="2 3">M1-105</strain>
    </source>
</reference>
<dbReference type="Proteomes" id="UP001521116">
    <property type="component" value="Unassembled WGS sequence"/>
</dbReference>
<sequence length="151" mass="16486">MPGFQGVLDKLTGGPDDKTIHPSSRITSSNATTNTPSSNSTPSTSQSYRASPRISGSDPSRQTSNLELKAARTRIKELEATVATQKKTIQALSDRCEKQGEENANNAIAVRQVYRELEAQTKWLGELVGMGSQQAEKGREVLKKFKDYRSG</sequence>
<evidence type="ECO:0000313" key="3">
    <source>
        <dbReference type="Proteomes" id="UP001521116"/>
    </source>
</evidence>
<feature type="compositionally biased region" description="Low complexity" evidence="1">
    <location>
        <begin position="27"/>
        <end position="47"/>
    </location>
</feature>
<comment type="caution">
    <text evidence="2">The sequence shown here is derived from an EMBL/GenBank/DDBJ whole genome shotgun (WGS) entry which is preliminary data.</text>
</comment>
<protein>
    <submittedName>
        <fullName evidence="2">Uncharacterized protein</fullName>
    </submittedName>
</protein>
<proteinExistence type="predicted"/>
<accession>A0ABR3SNB6</accession>
<evidence type="ECO:0000313" key="2">
    <source>
        <dbReference type="EMBL" id="KAL1625520.1"/>
    </source>
</evidence>
<name>A0ABR3SNB6_9PEZI</name>
<gene>
    <name evidence="2" type="ORF">SLS56_007342</name>
</gene>
<dbReference type="EMBL" id="JAJVDC020000094">
    <property type="protein sequence ID" value="KAL1625520.1"/>
    <property type="molecule type" value="Genomic_DNA"/>
</dbReference>
<feature type="region of interest" description="Disordered" evidence="1">
    <location>
        <begin position="1"/>
        <end position="70"/>
    </location>
</feature>
<keyword evidence="3" id="KW-1185">Reference proteome</keyword>
<feature type="compositionally biased region" description="Polar residues" evidence="1">
    <location>
        <begin position="57"/>
        <end position="66"/>
    </location>
</feature>